<dbReference type="STRING" id="311180.SAMN04488050_101677"/>
<dbReference type="Proteomes" id="UP000199392">
    <property type="component" value="Unassembled WGS sequence"/>
</dbReference>
<evidence type="ECO:0000256" key="1">
    <source>
        <dbReference type="SAM" id="MobiDB-lite"/>
    </source>
</evidence>
<dbReference type="AlphaFoldDB" id="A0A1I6PP91"/>
<evidence type="ECO:0000313" key="3">
    <source>
        <dbReference type="Proteomes" id="UP000199392"/>
    </source>
</evidence>
<name>A0A1I6PP91_9RHOB</name>
<gene>
    <name evidence="2" type="ORF">SAMN04488050_101677</name>
</gene>
<dbReference type="RefSeq" id="WP_092421769.1">
    <property type="nucleotide sequence ID" value="NZ_FNCL01000002.1"/>
</dbReference>
<dbReference type="EMBL" id="FOZW01000001">
    <property type="protein sequence ID" value="SFS42009.1"/>
    <property type="molecule type" value="Genomic_DNA"/>
</dbReference>
<reference evidence="3" key="1">
    <citation type="submission" date="2016-10" db="EMBL/GenBank/DDBJ databases">
        <authorList>
            <person name="Varghese N."/>
            <person name="Submissions S."/>
        </authorList>
    </citation>
    <scope>NUCLEOTIDE SEQUENCE [LARGE SCALE GENOMIC DNA]</scope>
    <source>
        <strain evidence="3">DSM 26894</strain>
    </source>
</reference>
<feature type="region of interest" description="Disordered" evidence="1">
    <location>
        <begin position="18"/>
        <end position="41"/>
    </location>
</feature>
<protein>
    <submittedName>
        <fullName evidence="2">Uncharacterized protein</fullName>
    </submittedName>
</protein>
<feature type="compositionally biased region" description="Basic and acidic residues" evidence="1">
    <location>
        <begin position="18"/>
        <end position="28"/>
    </location>
</feature>
<proteinExistence type="predicted"/>
<accession>A0A1I6PP91</accession>
<evidence type="ECO:0000313" key="2">
    <source>
        <dbReference type="EMBL" id="SFS42009.1"/>
    </source>
</evidence>
<keyword evidence="3" id="KW-1185">Reference proteome</keyword>
<organism evidence="2 3">
    <name type="scientific">Alloyangia pacifica</name>
    <dbReference type="NCBI Taxonomy" id="311180"/>
    <lineage>
        <taxon>Bacteria</taxon>
        <taxon>Pseudomonadati</taxon>
        <taxon>Pseudomonadota</taxon>
        <taxon>Alphaproteobacteria</taxon>
        <taxon>Rhodobacterales</taxon>
        <taxon>Roseobacteraceae</taxon>
        <taxon>Alloyangia</taxon>
    </lineage>
</organism>
<sequence>MNATEAWEIIQHFKEKEAETSELRDRAYPYEQAATRAEEADDRKAARALTLMANALHGLANAIDALSEAQAELIEMEDEDRESIHMALITYGGED</sequence>